<evidence type="ECO:0000313" key="4">
    <source>
        <dbReference type="Proteomes" id="UP000708148"/>
    </source>
</evidence>
<name>A0A8S1IX55_9CHLO</name>
<evidence type="ECO:0000256" key="2">
    <source>
        <dbReference type="SAM" id="SignalP"/>
    </source>
</evidence>
<dbReference type="SUPFAM" id="SSF50494">
    <property type="entry name" value="Trypsin-like serine proteases"/>
    <property type="match status" value="1"/>
</dbReference>
<comment type="caution">
    <text evidence="3">The sequence shown here is derived from an EMBL/GenBank/DDBJ whole genome shotgun (WGS) entry which is preliminary data.</text>
</comment>
<sequence length="524" mass="56595">MASRRPGVVAVVHAVLLAAVAGTEGHSMGLKELELRKLQQHISGHGFRVDADPNSVNCRLCRKDDNTFLPSNTVVHEGWTGDVANGNDIALLQLNGKSKAPKIMLAPRFEEPKNGELHVALGWAQTEDGGTSNLLVQIVGIRNGLESTLQLGVLWTGSMRIFVFLGCPSPTSPEEDPVEPPQEDPVEAPEEDPVEPPEEDPVEPPEEDPVEPPEEDPVEPPEEDPVEPPEEDPVEPPEEDPVEPPEEDPVEPPEEAPEAVPGAAPSEVLFPDLQICSFEESNGCSVDAISNLPEAVDLMPLLAAACPDKTSNTTCDEEPYCYWDVSVQACKSDVEVVLQDCLLPEWLVLKRFAFCAKRGSEEKCTVLEGCFWNSTSRVCDSDVTVASAALATAPKEVTDALMVETMCNATDFATCEDNSDCRQIDGECRSPEFSKLAGWFDPNVATPSCNFYSAVYTCKEAVAPDCPNGCFLDTLDGQDVCDVTQAAIVEGTFVEDADLQTAMETALAECPDFATESECVAFRA</sequence>
<keyword evidence="4" id="KW-1185">Reference proteome</keyword>
<gene>
    <name evidence="3" type="ORF">OSTQU699_LOCUS1146</name>
</gene>
<feature type="region of interest" description="Disordered" evidence="1">
    <location>
        <begin position="168"/>
        <end position="261"/>
    </location>
</feature>
<feature type="signal peptide" evidence="2">
    <location>
        <begin position="1"/>
        <end position="25"/>
    </location>
</feature>
<evidence type="ECO:0000313" key="3">
    <source>
        <dbReference type="EMBL" id="CAD7695785.1"/>
    </source>
</evidence>
<evidence type="ECO:0000256" key="1">
    <source>
        <dbReference type="SAM" id="MobiDB-lite"/>
    </source>
</evidence>
<feature type="compositionally biased region" description="Acidic residues" evidence="1">
    <location>
        <begin position="173"/>
        <end position="257"/>
    </location>
</feature>
<proteinExistence type="predicted"/>
<dbReference type="Proteomes" id="UP000708148">
    <property type="component" value="Unassembled WGS sequence"/>
</dbReference>
<dbReference type="InterPro" id="IPR009003">
    <property type="entry name" value="Peptidase_S1_PA"/>
</dbReference>
<feature type="chain" id="PRO_5035784727" evidence="2">
    <location>
        <begin position="26"/>
        <end position="524"/>
    </location>
</feature>
<dbReference type="AlphaFoldDB" id="A0A8S1IX55"/>
<protein>
    <submittedName>
        <fullName evidence="3">Uncharacterized protein</fullName>
    </submittedName>
</protein>
<accession>A0A8S1IX55</accession>
<organism evidence="3 4">
    <name type="scientific">Ostreobium quekettii</name>
    <dbReference type="NCBI Taxonomy" id="121088"/>
    <lineage>
        <taxon>Eukaryota</taxon>
        <taxon>Viridiplantae</taxon>
        <taxon>Chlorophyta</taxon>
        <taxon>core chlorophytes</taxon>
        <taxon>Ulvophyceae</taxon>
        <taxon>TCBD clade</taxon>
        <taxon>Bryopsidales</taxon>
        <taxon>Ostreobineae</taxon>
        <taxon>Ostreobiaceae</taxon>
        <taxon>Ostreobium</taxon>
    </lineage>
</organism>
<reference evidence="3" key="1">
    <citation type="submission" date="2020-12" db="EMBL/GenBank/DDBJ databases">
        <authorList>
            <person name="Iha C."/>
        </authorList>
    </citation>
    <scope>NUCLEOTIDE SEQUENCE</scope>
</reference>
<keyword evidence="2" id="KW-0732">Signal</keyword>
<dbReference type="EMBL" id="CAJHUC010000389">
    <property type="protein sequence ID" value="CAD7695785.1"/>
    <property type="molecule type" value="Genomic_DNA"/>
</dbReference>